<gene>
    <name evidence="1" type="ORF">BGLFYP119_01601</name>
</gene>
<organism evidence="1">
    <name type="scientific">Blautia glucerasea</name>
    <dbReference type="NCBI Taxonomy" id="536633"/>
    <lineage>
        <taxon>Bacteria</taxon>
        <taxon>Bacillati</taxon>
        <taxon>Bacillota</taxon>
        <taxon>Clostridia</taxon>
        <taxon>Lachnospirales</taxon>
        <taxon>Lachnospiraceae</taxon>
        <taxon>Blautia</taxon>
    </lineage>
</organism>
<reference evidence="1" key="1">
    <citation type="submission" date="2019-11" db="EMBL/GenBank/DDBJ databases">
        <authorList>
            <person name="Feng L."/>
        </authorList>
    </citation>
    <scope>NUCLEOTIDE SEQUENCE</scope>
    <source>
        <strain evidence="1">BgluceraseaLFYP119</strain>
    </source>
</reference>
<evidence type="ECO:0000313" key="1">
    <source>
        <dbReference type="EMBL" id="VYT04900.1"/>
    </source>
</evidence>
<protein>
    <submittedName>
        <fullName evidence="1">Redox-active protein (C_GCAxxG_C_C)</fullName>
    </submittedName>
</protein>
<dbReference type="Pfam" id="PF09719">
    <property type="entry name" value="C_GCAxxG_C_C"/>
    <property type="match status" value="1"/>
</dbReference>
<dbReference type="NCBIfam" id="TIGR01909">
    <property type="entry name" value="C_GCAxxG_C_C"/>
    <property type="match status" value="1"/>
</dbReference>
<proteinExistence type="predicted"/>
<sequence>MRSWKRKGDLNMTTKQRYAMELHNKGYNCSQAVACTFCKDFGVDEEEMFRIAEGFGFGMGMMEMCGALSGMTMIMGLAGSVGNPEKGPITKGKTYKTVKAHVLKFKEKNGSYLCRELKGAGSGKPLCTCEQCITDAVALTEEFLEGWRK</sequence>
<dbReference type="InterPro" id="IPR010181">
    <property type="entry name" value="CGCAxxGCC_motif"/>
</dbReference>
<dbReference type="AlphaFoldDB" id="A0A6N2TGP9"/>
<accession>A0A6N2TGP9</accession>
<dbReference type="EMBL" id="CACRST010000014">
    <property type="protein sequence ID" value="VYT04900.1"/>
    <property type="molecule type" value="Genomic_DNA"/>
</dbReference>
<name>A0A6N2TGP9_9FIRM</name>